<comment type="caution">
    <text evidence="1">The sequence shown here is derived from an EMBL/GenBank/DDBJ whole genome shotgun (WGS) entry which is preliminary data.</text>
</comment>
<reference evidence="1 2" key="1">
    <citation type="journal article" date="2016" name="Nat. Commun.">
        <title>Thousands of microbial genomes shed light on interconnected biogeochemical processes in an aquifer system.</title>
        <authorList>
            <person name="Anantharaman K."/>
            <person name="Brown C.T."/>
            <person name="Hug L.A."/>
            <person name="Sharon I."/>
            <person name="Castelle C.J."/>
            <person name="Probst A.J."/>
            <person name="Thomas B.C."/>
            <person name="Singh A."/>
            <person name="Wilkins M.J."/>
            <person name="Karaoz U."/>
            <person name="Brodie E.L."/>
            <person name="Williams K.H."/>
            <person name="Hubbard S.S."/>
            <person name="Banfield J.F."/>
        </authorList>
    </citation>
    <scope>NUCLEOTIDE SEQUENCE [LARGE SCALE GENOMIC DNA]</scope>
</reference>
<dbReference type="GO" id="GO:0006629">
    <property type="term" value="P:lipid metabolic process"/>
    <property type="evidence" value="ECO:0007669"/>
    <property type="project" value="InterPro"/>
</dbReference>
<name>A0A1F6WX61_9BACT</name>
<accession>A0A1F6WX61</accession>
<dbReference type="Gene3D" id="3.40.50.1820">
    <property type="entry name" value="alpha/beta hydrolase"/>
    <property type="match status" value="1"/>
</dbReference>
<dbReference type="GO" id="GO:0008374">
    <property type="term" value="F:O-acyltransferase activity"/>
    <property type="evidence" value="ECO:0007669"/>
    <property type="project" value="InterPro"/>
</dbReference>
<evidence type="ECO:0000313" key="2">
    <source>
        <dbReference type="Proteomes" id="UP000176187"/>
    </source>
</evidence>
<dbReference type="AlphaFoldDB" id="A0A1F6WX61"/>
<dbReference type="STRING" id="1801774.A3A05_02785"/>
<dbReference type="EMBL" id="MFUY01000005">
    <property type="protein sequence ID" value="OGI86453.1"/>
    <property type="molecule type" value="Genomic_DNA"/>
</dbReference>
<dbReference type="Pfam" id="PF02450">
    <property type="entry name" value="LCAT"/>
    <property type="match status" value="1"/>
</dbReference>
<dbReference type="InterPro" id="IPR029058">
    <property type="entry name" value="AB_hydrolase_fold"/>
</dbReference>
<proteinExistence type="predicted"/>
<sequence length="835" mass="92819">MSKTKHLRLLFVLSIFFVVFSFTPKTFAIGVMTDFSNFQTNIPSGFFTNNNSFGYTCPTGIPASDLPNWEPWWNIDGITVRNDSFSGTTTFLCPSGNPFITATDFPYYFTHIDGYINHFGNSQYPVDWAIPHTFAYNLQKNDGTGTVFYISFDYLGGLIPPPPVGCVTDCFSNVLFLPGLEASRLYEQRLDGTEDQLWEPNSNNDVEALYLNPDGTSKNADIYARDIIKETNTPFPTGPAGQNIYKSFSDMMDDLVSSEKINEWKSYAYDWRKDVADIVNNGTKYQNDTVSLVGTLQSLTGSASKNGKVTIIAHSNGGLLSKALLKKLQDDKVAGRNNLIDSVDVLILVAVPEIGTASAVPAILHGYNQQILGGWLMDNTHARELGRNMLGAFGLLPSRAYIDRVNVSPVAFIDFAIPSNATTKLVQAFGSAVDSYDEYKSFLFGGEGRTDPAINQTNLPINLSQNLFSNAENLHNNIDNWVPPTDLRVIEVAGWGLDTIASFEYYPVCESSTSLNCTFTLDERPRFTSNGDKTVIAPSAHYMSFLGNAEKYWVDFKNYNTITRLNREHKDILEVDRLNNLVKSIINGEEIVLDTILKNTEPIDDSNRLRLSIHSPVTLDAYDVDGNHTGKICPLDNEFCYTEENILNSSYLEFGEGKYINLLEDQMSKVKLQGTDVGTFTYESEKVFPDGTSNISSFVDIPVTTQTQAEITLNSGTGLPQLALDVTGDGITDFTLTPNADFDPITYLQIMKATIDSLDLNKGQIKAFDKRIDGIIKAIQKGKIDKAELKAEKFKKFLEKKLAKSDPKKPKPKKLSKTDAQLLLDMLNKLLDNIN</sequence>
<gene>
    <name evidence="1" type="ORF">A3A05_02785</name>
</gene>
<protein>
    <submittedName>
        <fullName evidence="1">Uncharacterized protein</fullName>
    </submittedName>
</protein>
<dbReference type="InterPro" id="IPR003386">
    <property type="entry name" value="LACT/PDAT_acylTrfase"/>
</dbReference>
<evidence type="ECO:0000313" key="1">
    <source>
        <dbReference type="EMBL" id="OGI86453.1"/>
    </source>
</evidence>
<organism evidence="1 2">
    <name type="scientific">Candidatus Nomurabacteria bacterium RIFCSPLOWO2_01_FULL_41_12</name>
    <dbReference type="NCBI Taxonomy" id="1801774"/>
    <lineage>
        <taxon>Bacteria</taxon>
        <taxon>Candidatus Nomuraibacteriota</taxon>
    </lineage>
</organism>
<dbReference type="SUPFAM" id="SSF53474">
    <property type="entry name" value="alpha/beta-Hydrolases"/>
    <property type="match status" value="1"/>
</dbReference>
<dbReference type="Proteomes" id="UP000176187">
    <property type="component" value="Unassembled WGS sequence"/>
</dbReference>